<evidence type="ECO:0000256" key="9">
    <source>
        <dbReference type="RuleBase" id="RU003942"/>
    </source>
</evidence>
<evidence type="ECO:0000313" key="12">
    <source>
        <dbReference type="Proteomes" id="UP000606935"/>
    </source>
</evidence>
<dbReference type="GO" id="GO:1903711">
    <property type="term" value="P:spermidine transmembrane transport"/>
    <property type="evidence" value="ECO:0007669"/>
    <property type="project" value="TreeGrafter"/>
</dbReference>
<dbReference type="PANTHER" id="PTHR30561:SF2">
    <property type="entry name" value="SPERMIDINE EXPORT PROTEIN MDTJ"/>
    <property type="match status" value="1"/>
</dbReference>
<comment type="caution">
    <text evidence="11">The sequence shown here is derived from an EMBL/GenBank/DDBJ whole genome shotgun (WGS) entry which is preliminary data.</text>
</comment>
<evidence type="ECO:0000256" key="3">
    <source>
        <dbReference type="ARBA" id="ARBA00021112"/>
    </source>
</evidence>
<keyword evidence="8 10" id="KW-0472">Membrane</keyword>
<dbReference type="GO" id="GO:0015199">
    <property type="term" value="F:amino-acid betaine transmembrane transporter activity"/>
    <property type="evidence" value="ECO:0007669"/>
    <property type="project" value="TreeGrafter"/>
</dbReference>
<keyword evidence="6 9" id="KW-0812">Transmembrane</keyword>
<dbReference type="EMBL" id="BMLS01000002">
    <property type="protein sequence ID" value="GGO67325.1"/>
    <property type="molecule type" value="Genomic_DNA"/>
</dbReference>
<dbReference type="Proteomes" id="UP000606935">
    <property type="component" value="Unassembled WGS sequence"/>
</dbReference>
<evidence type="ECO:0000256" key="2">
    <source>
        <dbReference type="ARBA" id="ARBA00011358"/>
    </source>
</evidence>
<dbReference type="GO" id="GO:0005886">
    <property type="term" value="C:plasma membrane"/>
    <property type="evidence" value="ECO:0007669"/>
    <property type="project" value="UniProtKB-SubCell"/>
</dbReference>
<keyword evidence="4" id="KW-1003">Cell membrane</keyword>
<evidence type="ECO:0000256" key="7">
    <source>
        <dbReference type="ARBA" id="ARBA00022989"/>
    </source>
</evidence>
<keyword evidence="7 10" id="KW-1133">Transmembrane helix</keyword>
<name>A0A917YXW3_9ALTE</name>
<evidence type="ECO:0000256" key="6">
    <source>
        <dbReference type="ARBA" id="ARBA00022692"/>
    </source>
</evidence>
<evidence type="ECO:0000256" key="10">
    <source>
        <dbReference type="SAM" id="Phobius"/>
    </source>
</evidence>
<comment type="subunit">
    <text evidence="2">Forms a complex with MdtI.</text>
</comment>
<evidence type="ECO:0000256" key="4">
    <source>
        <dbReference type="ARBA" id="ARBA00022475"/>
    </source>
</evidence>
<keyword evidence="12" id="KW-1185">Reference proteome</keyword>
<feature type="transmembrane region" description="Helical" evidence="10">
    <location>
        <begin position="85"/>
        <end position="104"/>
    </location>
</feature>
<dbReference type="SUPFAM" id="SSF103481">
    <property type="entry name" value="Multidrug resistance efflux transporter EmrE"/>
    <property type="match status" value="1"/>
</dbReference>
<gene>
    <name evidence="11" type="ORF">GCM10010982_13510</name>
</gene>
<dbReference type="InterPro" id="IPR037185">
    <property type="entry name" value="EmrE-like"/>
</dbReference>
<reference evidence="11" key="1">
    <citation type="journal article" date="2014" name="Int. J. Syst. Evol. Microbiol.">
        <title>Complete genome sequence of Corynebacterium casei LMG S-19264T (=DSM 44701T), isolated from a smear-ripened cheese.</title>
        <authorList>
            <consortium name="US DOE Joint Genome Institute (JGI-PGF)"/>
            <person name="Walter F."/>
            <person name="Albersmeier A."/>
            <person name="Kalinowski J."/>
            <person name="Ruckert C."/>
        </authorList>
    </citation>
    <scope>NUCLEOTIDE SEQUENCE</scope>
    <source>
        <strain evidence="11">CGMCC 1.7086</strain>
    </source>
</reference>
<comment type="similarity">
    <text evidence="9">Belongs to the drug/metabolite transporter (DMT) superfamily. Small multidrug resistance (SMR) (TC 2.A.7.1) family.</text>
</comment>
<reference evidence="11" key="2">
    <citation type="submission" date="2020-09" db="EMBL/GenBank/DDBJ databases">
        <authorList>
            <person name="Sun Q."/>
            <person name="Zhou Y."/>
        </authorList>
    </citation>
    <scope>NUCLEOTIDE SEQUENCE</scope>
    <source>
        <strain evidence="11">CGMCC 1.7086</strain>
    </source>
</reference>
<dbReference type="Gene3D" id="1.10.3730.20">
    <property type="match status" value="1"/>
</dbReference>
<evidence type="ECO:0000256" key="1">
    <source>
        <dbReference type="ARBA" id="ARBA00004429"/>
    </source>
</evidence>
<keyword evidence="5" id="KW-0997">Cell inner membrane</keyword>
<feature type="transmembrane region" description="Helical" evidence="10">
    <location>
        <begin position="54"/>
        <end position="79"/>
    </location>
</feature>
<dbReference type="GO" id="GO:0015297">
    <property type="term" value="F:antiporter activity"/>
    <property type="evidence" value="ECO:0007669"/>
    <property type="project" value="TreeGrafter"/>
</dbReference>
<dbReference type="Pfam" id="PF00893">
    <property type="entry name" value="Multi_Drug_Res"/>
    <property type="match status" value="1"/>
</dbReference>
<dbReference type="InterPro" id="IPR045324">
    <property type="entry name" value="Small_multidrug_res"/>
</dbReference>
<evidence type="ECO:0000256" key="5">
    <source>
        <dbReference type="ARBA" id="ARBA00022519"/>
    </source>
</evidence>
<organism evidence="11 12">
    <name type="scientific">Bowmanella pacifica</name>
    <dbReference type="NCBI Taxonomy" id="502051"/>
    <lineage>
        <taxon>Bacteria</taxon>
        <taxon>Pseudomonadati</taxon>
        <taxon>Pseudomonadota</taxon>
        <taxon>Gammaproteobacteria</taxon>
        <taxon>Alteromonadales</taxon>
        <taxon>Alteromonadaceae</taxon>
        <taxon>Bowmanella</taxon>
    </lineage>
</organism>
<evidence type="ECO:0000313" key="11">
    <source>
        <dbReference type="EMBL" id="GGO67325.1"/>
    </source>
</evidence>
<dbReference type="PANTHER" id="PTHR30561">
    <property type="entry name" value="SMR FAMILY PROTON-DEPENDENT DRUG EFFLUX TRANSPORTER SUGE"/>
    <property type="match status" value="1"/>
</dbReference>
<dbReference type="GO" id="GO:0031460">
    <property type="term" value="P:glycine betaine transport"/>
    <property type="evidence" value="ECO:0007669"/>
    <property type="project" value="TreeGrafter"/>
</dbReference>
<proteinExistence type="inferred from homology"/>
<sequence>MHWLFLILAVVGEVIGTIGMKLLVEANQHFYGMLLAAGMVGLAYLLLSQATSIIPVALANAFWEGLGMVLIALGSLYFLGEHISALQMGAIVLALAGIGVLHYGHHLSEQQA</sequence>
<dbReference type="RefSeq" id="WP_188692207.1">
    <property type="nucleotide sequence ID" value="NZ_BMLS01000002.1"/>
</dbReference>
<protein>
    <recommendedName>
        <fullName evidence="3">Spermidine export protein MdtJ</fullName>
    </recommendedName>
</protein>
<dbReference type="GO" id="GO:0015220">
    <property type="term" value="F:choline transmembrane transporter activity"/>
    <property type="evidence" value="ECO:0007669"/>
    <property type="project" value="TreeGrafter"/>
</dbReference>
<feature type="transmembrane region" description="Helical" evidence="10">
    <location>
        <begin position="26"/>
        <end position="47"/>
    </location>
</feature>
<dbReference type="InterPro" id="IPR000390">
    <property type="entry name" value="Small_drug/metabolite_transptr"/>
</dbReference>
<evidence type="ECO:0000256" key="8">
    <source>
        <dbReference type="ARBA" id="ARBA00023136"/>
    </source>
</evidence>
<dbReference type="AlphaFoldDB" id="A0A917YXW3"/>
<comment type="subcellular location">
    <subcellularLocation>
        <location evidence="1">Cell inner membrane</location>
        <topology evidence="1">Multi-pass membrane protein</topology>
    </subcellularLocation>
    <subcellularLocation>
        <location evidence="9">Cell membrane</location>
        <topology evidence="9">Multi-pass membrane protein</topology>
    </subcellularLocation>
</comment>
<accession>A0A917YXW3</accession>